<dbReference type="Pfam" id="PF00012">
    <property type="entry name" value="HSP70"/>
    <property type="match status" value="1"/>
</dbReference>
<comment type="similarity">
    <text evidence="1">Belongs to the heat shock protein 70 family.</text>
</comment>
<dbReference type="GO" id="GO:0005524">
    <property type="term" value="F:ATP binding"/>
    <property type="evidence" value="ECO:0007669"/>
    <property type="project" value="UniProtKB-KW"/>
</dbReference>
<feature type="domain" description="NAD(P)-binding" evidence="8">
    <location>
        <begin position="31"/>
        <end position="154"/>
    </location>
</feature>
<proteinExistence type="inferred from homology"/>
<comment type="caution">
    <text evidence="9">The sequence shown here is derived from an EMBL/GenBank/DDBJ whole genome shotgun (WGS) entry which is preliminary data.</text>
</comment>
<evidence type="ECO:0000256" key="5">
    <source>
        <dbReference type="ARBA" id="ARBA00023002"/>
    </source>
</evidence>
<keyword evidence="7" id="KW-0472">Membrane</keyword>
<dbReference type="Gene3D" id="3.30.420.40">
    <property type="match status" value="1"/>
</dbReference>
<dbReference type="GO" id="GO:0140662">
    <property type="term" value="F:ATP-dependent protein folding chaperone"/>
    <property type="evidence" value="ECO:0007669"/>
    <property type="project" value="InterPro"/>
</dbReference>
<dbReference type="Proteomes" id="UP001497480">
    <property type="component" value="Unassembled WGS sequence"/>
</dbReference>
<evidence type="ECO:0000256" key="4">
    <source>
        <dbReference type="ARBA" id="ARBA00022857"/>
    </source>
</evidence>
<dbReference type="PANTHER" id="PTHR10366:SF852">
    <property type="entry name" value="CINNAMOYL-COA REDUCTASE CAD2"/>
    <property type="match status" value="1"/>
</dbReference>
<accession>A0AAV1YEW8</accession>
<evidence type="ECO:0000256" key="3">
    <source>
        <dbReference type="ARBA" id="ARBA00022840"/>
    </source>
</evidence>
<keyword evidence="7" id="KW-0812">Transmembrane</keyword>
<evidence type="ECO:0000256" key="1">
    <source>
        <dbReference type="ARBA" id="ARBA00007381"/>
    </source>
</evidence>
<evidence type="ECO:0000259" key="8">
    <source>
        <dbReference type="Pfam" id="PF13460"/>
    </source>
</evidence>
<dbReference type="InterPro" id="IPR018181">
    <property type="entry name" value="Heat_shock_70_CS"/>
</dbReference>
<keyword evidence="5" id="KW-0560">Oxidoreductase</keyword>
<dbReference type="EMBL" id="CAXHTB010000024">
    <property type="protein sequence ID" value="CAL0332587.1"/>
    <property type="molecule type" value="Genomic_DNA"/>
</dbReference>
<dbReference type="Gene3D" id="3.40.50.720">
    <property type="entry name" value="NAD(P)-binding Rossmann-like Domain"/>
    <property type="match status" value="1"/>
</dbReference>
<comment type="similarity">
    <text evidence="6">Belongs to the NAD(P)-dependent epimerase/dehydratase family. Dihydroflavonol-4-reductase subfamily.</text>
</comment>
<dbReference type="SUPFAM" id="SSF53067">
    <property type="entry name" value="Actin-like ATPase domain"/>
    <property type="match status" value="1"/>
</dbReference>
<evidence type="ECO:0000256" key="6">
    <source>
        <dbReference type="ARBA" id="ARBA00023445"/>
    </source>
</evidence>
<dbReference type="InterPro" id="IPR043129">
    <property type="entry name" value="ATPase_NBD"/>
</dbReference>
<dbReference type="Gene3D" id="3.30.30.30">
    <property type="match status" value="1"/>
</dbReference>
<dbReference type="PANTHER" id="PTHR10366">
    <property type="entry name" value="NAD DEPENDENT EPIMERASE/DEHYDRATASE"/>
    <property type="match status" value="1"/>
</dbReference>
<name>A0AAV1YEW8_LUPLU</name>
<organism evidence="9 10">
    <name type="scientific">Lupinus luteus</name>
    <name type="common">European yellow lupine</name>
    <dbReference type="NCBI Taxonomy" id="3873"/>
    <lineage>
        <taxon>Eukaryota</taxon>
        <taxon>Viridiplantae</taxon>
        <taxon>Streptophyta</taxon>
        <taxon>Embryophyta</taxon>
        <taxon>Tracheophyta</taxon>
        <taxon>Spermatophyta</taxon>
        <taxon>Magnoliopsida</taxon>
        <taxon>eudicotyledons</taxon>
        <taxon>Gunneridae</taxon>
        <taxon>Pentapetalae</taxon>
        <taxon>rosids</taxon>
        <taxon>fabids</taxon>
        <taxon>Fabales</taxon>
        <taxon>Fabaceae</taxon>
        <taxon>Papilionoideae</taxon>
        <taxon>50 kb inversion clade</taxon>
        <taxon>genistoids sensu lato</taxon>
        <taxon>core genistoids</taxon>
        <taxon>Genisteae</taxon>
        <taxon>Lupinus</taxon>
    </lineage>
</organism>
<dbReference type="SUPFAM" id="SSF51735">
    <property type="entry name" value="NAD(P)-binding Rossmann-fold domains"/>
    <property type="match status" value="1"/>
</dbReference>
<keyword evidence="10" id="KW-1185">Reference proteome</keyword>
<dbReference type="InterPro" id="IPR036291">
    <property type="entry name" value="NAD(P)-bd_dom_sf"/>
</dbReference>
<sequence>MVLKNIRYFVGRKKKENSMSSGLGKLVCVTGASGYIASWIVNFLLQRGYTVRATVRDPTNPKKTQHLVNLDGAKERLQIFKADLLQEGSFDSAIQGCDGVCNTASPVPPPAANIQNPRVEVIEQVVKGTLNVLKSCAKSPTVKRIILTSSMAASIYNGRPLSPEVEIDETWFSNPDFCLETKLKEKRYLEEMARRYEGHAIGIDLGTTYSCVAVWQEHHFRVEIIHNDQGNRTTPSCVAFADTQRLIGVAAKNHATINPANTIFDAKRLIGRKFSDLVLHKDMMFWPFKVIANTHDKLVIVVTYKGAEDQKSCQSLDLNQASFLLKVCETRRDVFLA</sequence>
<gene>
    <name evidence="9" type="ORF">LLUT_LOCUS33647</name>
</gene>
<dbReference type="AlphaFoldDB" id="A0AAV1YEW8"/>
<dbReference type="InterPro" id="IPR050425">
    <property type="entry name" value="NAD(P)_dehydrat-like"/>
</dbReference>
<dbReference type="Pfam" id="PF13460">
    <property type="entry name" value="NAD_binding_10"/>
    <property type="match status" value="1"/>
</dbReference>
<dbReference type="FunFam" id="3.40.50.720:FF:000085">
    <property type="entry name" value="Dihydroflavonol reductase"/>
    <property type="match status" value="1"/>
</dbReference>
<dbReference type="PROSITE" id="PS00297">
    <property type="entry name" value="HSP70_1"/>
    <property type="match status" value="1"/>
</dbReference>
<reference evidence="9 10" key="1">
    <citation type="submission" date="2024-03" db="EMBL/GenBank/DDBJ databases">
        <authorList>
            <person name="Martinez-Hernandez J."/>
        </authorList>
    </citation>
    <scope>NUCLEOTIDE SEQUENCE [LARGE SCALE GENOMIC DNA]</scope>
</reference>
<keyword evidence="4" id="KW-0521">NADP</keyword>
<evidence type="ECO:0000256" key="2">
    <source>
        <dbReference type="ARBA" id="ARBA00022741"/>
    </source>
</evidence>
<keyword evidence="3" id="KW-0067">ATP-binding</keyword>
<dbReference type="GO" id="GO:0016616">
    <property type="term" value="F:oxidoreductase activity, acting on the CH-OH group of donors, NAD or NADP as acceptor"/>
    <property type="evidence" value="ECO:0007669"/>
    <property type="project" value="TreeGrafter"/>
</dbReference>
<dbReference type="FunFam" id="3.30.420.40:FF:000028">
    <property type="entry name" value="heat shock 70 kDa protein-like"/>
    <property type="match status" value="1"/>
</dbReference>
<dbReference type="InterPro" id="IPR016040">
    <property type="entry name" value="NAD(P)-bd_dom"/>
</dbReference>
<dbReference type="InterPro" id="IPR013126">
    <property type="entry name" value="Hsp_70_fam"/>
</dbReference>
<protein>
    <recommendedName>
        <fullName evidence="8">NAD(P)-binding domain-containing protein</fullName>
    </recommendedName>
</protein>
<keyword evidence="2" id="KW-0547">Nucleotide-binding</keyword>
<evidence type="ECO:0000313" key="9">
    <source>
        <dbReference type="EMBL" id="CAL0332587.1"/>
    </source>
</evidence>
<evidence type="ECO:0000256" key="7">
    <source>
        <dbReference type="SAM" id="Phobius"/>
    </source>
</evidence>
<dbReference type="PRINTS" id="PR00301">
    <property type="entry name" value="HEATSHOCK70"/>
</dbReference>
<dbReference type="FunFam" id="3.30.30.30:FF:000001">
    <property type="entry name" value="heat shock 70 kDa protein-like"/>
    <property type="match status" value="1"/>
</dbReference>
<feature type="transmembrane region" description="Helical" evidence="7">
    <location>
        <begin position="21"/>
        <end position="45"/>
    </location>
</feature>
<evidence type="ECO:0000313" key="10">
    <source>
        <dbReference type="Proteomes" id="UP001497480"/>
    </source>
</evidence>
<keyword evidence="7" id="KW-1133">Transmembrane helix</keyword>